<dbReference type="Proteomes" id="UP000746535">
    <property type="component" value="Unassembled WGS sequence"/>
</dbReference>
<gene>
    <name evidence="2" type="ORF">HBH25_06005</name>
</gene>
<keyword evidence="1" id="KW-1133">Transmembrane helix</keyword>
<dbReference type="InterPro" id="IPR022109">
    <property type="entry name" value="DUF3649"/>
</dbReference>
<comment type="caution">
    <text evidence="2">The sequence shown here is derived from an EMBL/GenBank/DDBJ whole genome shotgun (WGS) entry which is preliminary data.</text>
</comment>
<organism evidence="2 3">
    <name type="scientific">Pseudomonas quercus</name>
    <dbReference type="NCBI Taxonomy" id="2722792"/>
    <lineage>
        <taxon>Bacteria</taxon>
        <taxon>Pseudomonadati</taxon>
        <taxon>Pseudomonadota</taxon>
        <taxon>Gammaproteobacteria</taxon>
        <taxon>Pseudomonadales</taxon>
        <taxon>Pseudomonadaceae</taxon>
        <taxon>Pseudomonas</taxon>
    </lineage>
</organism>
<accession>A0ABX0YDE9</accession>
<evidence type="ECO:0000313" key="3">
    <source>
        <dbReference type="Proteomes" id="UP000746535"/>
    </source>
</evidence>
<dbReference type="Pfam" id="PF12365">
    <property type="entry name" value="DUF3649"/>
    <property type="match status" value="1"/>
</dbReference>
<proteinExistence type="predicted"/>
<protein>
    <submittedName>
        <fullName evidence="2">DUF3649 domain-containing protein</fullName>
    </submittedName>
</protein>
<feature type="transmembrane region" description="Helical" evidence="1">
    <location>
        <begin position="20"/>
        <end position="40"/>
    </location>
</feature>
<keyword evidence="1" id="KW-0472">Membrane</keyword>
<evidence type="ECO:0000256" key="1">
    <source>
        <dbReference type="SAM" id="Phobius"/>
    </source>
</evidence>
<reference evidence="2 3" key="1">
    <citation type="submission" date="2020-03" db="EMBL/GenBank/DDBJ databases">
        <authorList>
            <person name="Wang L."/>
            <person name="He N."/>
            <person name="Li Y."/>
            <person name="Fang Y."/>
            <person name="Zhang F."/>
        </authorList>
    </citation>
    <scope>NUCLEOTIDE SEQUENCE [LARGE SCALE GENOMIC DNA]</scope>
    <source>
        <strain evidence="3">hsmgli-8</strain>
    </source>
</reference>
<name>A0ABX0YDE9_9PSED</name>
<sequence length="100" mass="10263">MKKPLHISTRYRLGVASRCLAAGLGGYALASAAGSFIAFLMPGTPAHMAVGGMMVGFIVYVLAVIWAFACSSALKAWLGIGGTALALALADLGLYRMATL</sequence>
<feature type="transmembrane region" description="Helical" evidence="1">
    <location>
        <begin position="76"/>
        <end position="95"/>
    </location>
</feature>
<feature type="transmembrane region" description="Helical" evidence="1">
    <location>
        <begin position="46"/>
        <end position="69"/>
    </location>
</feature>
<keyword evidence="3" id="KW-1185">Reference proteome</keyword>
<dbReference type="EMBL" id="JAAVJI010000002">
    <property type="protein sequence ID" value="NJP00414.1"/>
    <property type="molecule type" value="Genomic_DNA"/>
</dbReference>
<keyword evidence="1" id="KW-0812">Transmembrane</keyword>
<evidence type="ECO:0000313" key="2">
    <source>
        <dbReference type="EMBL" id="NJP00414.1"/>
    </source>
</evidence>
<dbReference type="RefSeq" id="WP_168082511.1">
    <property type="nucleotide sequence ID" value="NZ_JAAVJI010000002.1"/>
</dbReference>